<keyword evidence="2" id="KW-1185">Reference proteome</keyword>
<feature type="transmembrane region" description="Helical" evidence="1">
    <location>
        <begin position="54"/>
        <end position="78"/>
    </location>
</feature>
<feature type="transmembrane region" description="Helical" evidence="1">
    <location>
        <begin position="191"/>
        <end position="209"/>
    </location>
</feature>
<keyword evidence="1" id="KW-0472">Membrane</keyword>
<feature type="transmembrane region" description="Helical" evidence="1">
    <location>
        <begin position="153"/>
        <end position="171"/>
    </location>
</feature>
<keyword evidence="1" id="KW-1133">Transmembrane helix</keyword>
<evidence type="ECO:0000313" key="2">
    <source>
        <dbReference type="Proteomes" id="UP000036681"/>
    </source>
</evidence>
<dbReference type="Proteomes" id="UP000036681">
    <property type="component" value="Unplaced"/>
</dbReference>
<evidence type="ECO:0000313" key="3">
    <source>
        <dbReference type="WBParaSite" id="ALUE_0001936201-mRNA-1"/>
    </source>
</evidence>
<dbReference type="WBParaSite" id="ALUE_0001936201-mRNA-1">
    <property type="protein sequence ID" value="ALUE_0001936201-mRNA-1"/>
    <property type="gene ID" value="ALUE_0001936201"/>
</dbReference>
<name>A0A0M3IKT5_ASCLU</name>
<accession>A0A0M3IKT5</accession>
<dbReference type="SUPFAM" id="SSF81321">
    <property type="entry name" value="Family A G protein-coupled receptor-like"/>
    <property type="match status" value="1"/>
</dbReference>
<protein>
    <submittedName>
        <fullName evidence="3">G_PROTEIN_RECEP_F1_2 domain-containing protein</fullName>
    </submittedName>
</protein>
<dbReference type="AlphaFoldDB" id="A0A0M3IKT5"/>
<keyword evidence="1" id="KW-0812">Transmembrane</keyword>
<reference evidence="3" key="1">
    <citation type="submission" date="2017-02" db="UniProtKB">
        <authorList>
            <consortium name="WormBaseParasite"/>
        </authorList>
    </citation>
    <scope>IDENTIFICATION</scope>
</reference>
<sequence length="254" mass="29156">MKRFEKKEKKFQFSYFIRFTLNSLNGTGLLLVNVDRFIVAIFPLFYFRHQFRLALLLMIIPYTFTVIFLISALVATLLLPAYPINILCGLEHILYPSAFTACLCLNATTALSSTLAMIGVVFVMRRRISHVAKNHKTIAHGDISTFIRNQNRFTITMLLSSIFTFVLFVAPTCYQLGIEIFPYNNEAFEVTALYLCYVNAFNMVCFFVIRQEDIKVRLISLIKKKSSPELTNKLRVATVLEGSRKVQRSSTKQT</sequence>
<proteinExistence type="predicted"/>
<organism evidence="2 3">
    <name type="scientific">Ascaris lumbricoides</name>
    <name type="common">Giant roundworm</name>
    <dbReference type="NCBI Taxonomy" id="6252"/>
    <lineage>
        <taxon>Eukaryota</taxon>
        <taxon>Metazoa</taxon>
        <taxon>Ecdysozoa</taxon>
        <taxon>Nematoda</taxon>
        <taxon>Chromadorea</taxon>
        <taxon>Rhabditida</taxon>
        <taxon>Spirurina</taxon>
        <taxon>Ascaridomorpha</taxon>
        <taxon>Ascaridoidea</taxon>
        <taxon>Ascarididae</taxon>
        <taxon>Ascaris</taxon>
    </lineage>
</organism>
<evidence type="ECO:0000256" key="1">
    <source>
        <dbReference type="SAM" id="Phobius"/>
    </source>
</evidence>
<feature type="transmembrane region" description="Helical" evidence="1">
    <location>
        <begin position="98"/>
        <end position="123"/>
    </location>
</feature>